<comment type="caution">
    <text evidence="1">The sequence shown here is derived from an EMBL/GenBank/DDBJ whole genome shotgun (WGS) entry which is preliminary data.</text>
</comment>
<evidence type="ECO:0000313" key="2">
    <source>
        <dbReference type="Proteomes" id="UP001500665"/>
    </source>
</evidence>
<dbReference type="Proteomes" id="UP001500665">
    <property type="component" value="Unassembled WGS sequence"/>
</dbReference>
<dbReference type="InterPro" id="IPR046828">
    <property type="entry name" value="RepSA"/>
</dbReference>
<reference evidence="2" key="1">
    <citation type="journal article" date="2019" name="Int. J. Syst. Evol. Microbiol.">
        <title>The Global Catalogue of Microorganisms (GCM) 10K type strain sequencing project: providing services to taxonomists for standard genome sequencing and annotation.</title>
        <authorList>
            <consortium name="The Broad Institute Genomics Platform"/>
            <consortium name="The Broad Institute Genome Sequencing Center for Infectious Disease"/>
            <person name="Wu L."/>
            <person name="Ma J."/>
        </authorList>
    </citation>
    <scope>NUCLEOTIDE SEQUENCE [LARGE SCALE GENOMIC DNA]</scope>
    <source>
        <strain evidence="2">JCM 10696</strain>
    </source>
</reference>
<name>A0ABP4AK45_9ACTN</name>
<dbReference type="Pfam" id="PF20199">
    <property type="entry name" value="RepSA"/>
    <property type="match status" value="1"/>
</dbReference>
<organism evidence="1 2">
    <name type="scientific">Actinocorallia libanotica</name>
    <dbReference type="NCBI Taxonomy" id="46162"/>
    <lineage>
        <taxon>Bacteria</taxon>
        <taxon>Bacillati</taxon>
        <taxon>Actinomycetota</taxon>
        <taxon>Actinomycetes</taxon>
        <taxon>Streptosporangiales</taxon>
        <taxon>Thermomonosporaceae</taxon>
        <taxon>Actinocorallia</taxon>
    </lineage>
</organism>
<sequence length="457" mass="50740">MSRSDTLLSGSSASPEELIGTALKDLSRSSPAVLRRWLDQVHTLRGCSQPVRLVGEKLTLDGRTGEVLSHYSTSAEPHGQLMVRCKNRRHSRCPACSEEYRADTFHLIRSGLAGGKGVPEQVAAHPRVLATLTAPPFGAVHSGLGKDGKPRTCHPRRTGPACWRKHKDDDPLIGQPLDPEDYDYVHHVLWNACAGILWRRFAIYLRRHLAQHAGMTITRFNETVRVSYAKVAEFQKRGVVHFHAVIRLDGRDPHSPPPPWASVELLQAAIVSAAAAVRYDLPGYETTLRWGRQVDVRPIDSDLELTEQAVAGYVAKYATKATETAGGLDKPVRSADLGRLQDLGANPHAARLIRTCWQLGDLTRHPAYAELRLRKWAHMLGFRGHFTTKSRTYSTTYGALRTARADYRLQQLGQEHDPETTLVINHWTYAGQGFTPAEAALAEFTAGPSTQRRSRST</sequence>
<gene>
    <name evidence="1" type="primary">repSA</name>
    <name evidence="1" type="ORF">GCM10009550_02070</name>
</gene>
<proteinExistence type="predicted"/>
<keyword evidence="2" id="KW-1185">Reference proteome</keyword>
<evidence type="ECO:0000313" key="1">
    <source>
        <dbReference type="EMBL" id="GAA0936358.1"/>
    </source>
</evidence>
<protein>
    <submittedName>
        <fullName evidence="1">Replication initiator protein RepSA</fullName>
    </submittedName>
</protein>
<dbReference type="EMBL" id="BAAAHH010000001">
    <property type="protein sequence ID" value="GAA0936358.1"/>
    <property type="molecule type" value="Genomic_DNA"/>
</dbReference>
<accession>A0ABP4AK45</accession>
<dbReference type="RefSeq" id="WP_344235639.1">
    <property type="nucleotide sequence ID" value="NZ_BAAAHH010000001.1"/>
</dbReference>